<dbReference type="RefSeq" id="WP_185138135.1">
    <property type="nucleotide sequence ID" value="NZ_JACJVR010000086.1"/>
</dbReference>
<gene>
    <name evidence="9" type="ORF">H7B90_22425</name>
</gene>
<protein>
    <submittedName>
        <fullName evidence="9">GerAB/ArcD/ProY family transporter</fullName>
    </submittedName>
</protein>
<feature type="transmembrane region" description="Helical" evidence="8">
    <location>
        <begin position="331"/>
        <end position="354"/>
    </location>
</feature>
<keyword evidence="10" id="KW-1185">Reference proteome</keyword>
<dbReference type="EMBL" id="JACJVR010000086">
    <property type="protein sequence ID" value="MBB6694163.1"/>
    <property type="molecule type" value="Genomic_DNA"/>
</dbReference>
<evidence type="ECO:0000256" key="3">
    <source>
        <dbReference type="ARBA" id="ARBA00022448"/>
    </source>
</evidence>
<dbReference type="InterPro" id="IPR004761">
    <property type="entry name" value="Spore_GerAB"/>
</dbReference>
<dbReference type="GO" id="GO:0016020">
    <property type="term" value="C:membrane"/>
    <property type="evidence" value="ECO:0007669"/>
    <property type="project" value="UniProtKB-SubCell"/>
</dbReference>
<feature type="transmembrane region" description="Helical" evidence="8">
    <location>
        <begin position="7"/>
        <end position="27"/>
    </location>
</feature>
<keyword evidence="7 8" id="KW-0472">Membrane</keyword>
<keyword evidence="3" id="KW-0813">Transport</keyword>
<comment type="caution">
    <text evidence="9">The sequence shown here is derived from an EMBL/GenBank/DDBJ whole genome shotgun (WGS) entry which is preliminary data.</text>
</comment>
<name>A0A841U7B9_9BACL</name>
<feature type="transmembrane region" description="Helical" evidence="8">
    <location>
        <begin position="119"/>
        <end position="137"/>
    </location>
</feature>
<organism evidence="9 10">
    <name type="scientific">Cohnella xylanilytica</name>
    <dbReference type="NCBI Taxonomy" id="557555"/>
    <lineage>
        <taxon>Bacteria</taxon>
        <taxon>Bacillati</taxon>
        <taxon>Bacillota</taxon>
        <taxon>Bacilli</taxon>
        <taxon>Bacillales</taxon>
        <taxon>Paenibacillaceae</taxon>
        <taxon>Cohnella</taxon>
    </lineage>
</organism>
<keyword evidence="4" id="KW-0309">Germination</keyword>
<evidence type="ECO:0000313" key="9">
    <source>
        <dbReference type="EMBL" id="MBB6694163.1"/>
    </source>
</evidence>
<sequence>MREKLNWFHVAVLVYMIEFDVTAFSLARVTAENIGTNGWFALVLTSMAASINIFLYWAVYRIGKGQSFFQIMESFVPRGPLVPAYLGLAAFWVLLGSLIGKNFVIVSQMLSFQSTHPMYIFLLYCLLVYAMLVKDLYSIVKATTVFFLLSFWMNALVPYFLSDWKAVRLTPFLFQGSERAHSLQGWAEVFTAFVGYELCLFLFPHSDRKTKLFRGVLLGHLLISAAYVTTVFVTYGFFSFQQLKELQFPLINILEYLELPFLNRLENLVFMFFLFSNLVTTVMFCFASLSTLRHVFPRAKGKTLETVIVCLVFASGFLTKTVRESDEMLRALYFTEMAIAFGLPLLLIPMAYFANRKGRGIEA</sequence>
<feature type="transmembrane region" description="Helical" evidence="8">
    <location>
        <begin position="81"/>
        <end position="99"/>
    </location>
</feature>
<feature type="transmembrane region" description="Helical" evidence="8">
    <location>
        <begin position="301"/>
        <end position="319"/>
    </location>
</feature>
<accession>A0A841U7B9</accession>
<reference evidence="9 10" key="1">
    <citation type="submission" date="2020-08" db="EMBL/GenBank/DDBJ databases">
        <title>Cohnella phylogeny.</title>
        <authorList>
            <person name="Dunlap C."/>
        </authorList>
    </citation>
    <scope>NUCLEOTIDE SEQUENCE [LARGE SCALE GENOMIC DNA]</scope>
    <source>
        <strain evidence="9 10">DSM 25239</strain>
    </source>
</reference>
<comment type="similarity">
    <text evidence="2">Belongs to the amino acid-polyamine-organocation (APC) superfamily. Spore germination protein (SGP) (TC 2.A.3.9) family.</text>
</comment>
<dbReference type="PANTHER" id="PTHR34975:SF2">
    <property type="entry name" value="SPORE GERMINATION PROTEIN A2"/>
    <property type="match status" value="1"/>
</dbReference>
<evidence type="ECO:0000256" key="1">
    <source>
        <dbReference type="ARBA" id="ARBA00004141"/>
    </source>
</evidence>
<feature type="transmembrane region" description="Helical" evidence="8">
    <location>
        <begin position="181"/>
        <end position="203"/>
    </location>
</feature>
<evidence type="ECO:0000256" key="5">
    <source>
        <dbReference type="ARBA" id="ARBA00022692"/>
    </source>
</evidence>
<dbReference type="AlphaFoldDB" id="A0A841U7B9"/>
<feature type="transmembrane region" description="Helical" evidence="8">
    <location>
        <begin position="268"/>
        <end position="289"/>
    </location>
</feature>
<evidence type="ECO:0000256" key="8">
    <source>
        <dbReference type="SAM" id="Phobius"/>
    </source>
</evidence>
<feature type="transmembrane region" description="Helical" evidence="8">
    <location>
        <begin position="215"/>
        <end position="238"/>
    </location>
</feature>
<feature type="transmembrane region" description="Helical" evidence="8">
    <location>
        <begin position="144"/>
        <end position="161"/>
    </location>
</feature>
<keyword evidence="5 8" id="KW-0812">Transmembrane</keyword>
<evidence type="ECO:0000256" key="2">
    <source>
        <dbReference type="ARBA" id="ARBA00007998"/>
    </source>
</evidence>
<evidence type="ECO:0000313" key="10">
    <source>
        <dbReference type="Proteomes" id="UP000553776"/>
    </source>
</evidence>
<evidence type="ECO:0000256" key="6">
    <source>
        <dbReference type="ARBA" id="ARBA00022989"/>
    </source>
</evidence>
<dbReference type="GO" id="GO:0009847">
    <property type="term" value="P:spore germination"/>
    <property type="evidence" value="ECO:0007669"/>
    <property type="project" value="InterPro"/>
</dbReference>
<evidence type="ECO:0000256" key="4">
    <source>
        <dbReference type="ARBA" id="ARBA00022544"/>
    </source>
</evidence>
<feature type="transmembrane region" description="Helical" evidence="8">
    <location>
        <begin position="39"/>
        <end position="60"/>
    </location>
</feature>
<comment type="subcellular location">
    <subcellularLocation>
        <location evidence="1">Membrane</location>
        <topology evidence="1">Multi-pass membrane protein</topology>
    </subcellularLocation>
</comment>
<evidence type="ECO:0000256" key="7">
    <source>
        <dbReference type="ARBA" id="ARBA00023136"/>
    </source>
</evidence>
<proteinExistence type="inferred from homology"/>
<dbReference type="PANTHER" id="PTHR34975">
    <property type="entry name" value="SPORE GERMINATION PROTEIN A2"/>
    <property type="match status" value="1"/>
</dbReference>
<keyword evidence="6 8" id="KW-1133">Transmembrane helix</keyword>
<dbReference type="Pfam" id="PF03845">
    <property type="entry name" value="Spore_permease"/>
    <property type="match status" value="1"/>
</dbReference>
<dbReference type="Proteomes" id="UP000553776">
    <property type="component" value="Unassembled WGS sequence"/>
</dbReference>